<proteinExistence type="predicted"/>
<dbReference type="PANTHER" id="PTHR33112">
    <property type="entry name" value="DOMAIN PROTEIN, PUTATIVE-RELATED"/>
    <property type="match status" value="1"/>
</dbReference>
<dbReference type="Proteomes" id="UP000258309">
    <property type="component" value="Unassembled WGS sequence"/>
</dbReference>
<dbReference type="OMA" id="CWHETLV"/>
<name>A0A3E2HGJ4_SCYLI</name>
<evidence type="ECO:0000313" key="2">
    <source>
        <dbReference type="EMBL" id="RFU32519.1"/>
    </source>
</evidence>
<feature type="non-terminal residue" evidence="2">
    <location>
        <position position="573"/>
    </location>
</feature>
<evidence type="ECO:0000259" key="1">
    <source>
        <dbReference type="Pfam" id="PF06985"/>
    </source>
</evidence>
<reference evidence="2 3" key="1">
    <citation type="submission" date="2018-05" db="EMBL/GenBank/DDBJ databases">
        <title>Draft genome sequence of Scytalidium lignicola DSM 105466, a ubiquitous saprotrophic fungus.</title>
        <authorList>
            <person name="Buettner E."/>
            <person name="Gebauer A.M."/>
            <person name="Hofrichter M."/>
            <person name="Liers C."/>
            <person name="Kellner H."/>
        </authorList>
    </citation>
    <scope>NUCLEOTIDE SEQUENCE [LARGE SCALE GENOMIC DNA]</scope>
    <source>
        <strain evidence="2 3">DSM 105466</strain>
    </source>
</reference>
<dbReference type="OrthoDB" id="5362512at2759"/>
<feature type="non-terminal residue" evidence="2">
    <location>
        <position position="1"/>
    </location>
</feature>
<comment type="caution">
    <text evidence="2">The sequence shown here is derived from an EMBL/GenBank/DDBJ whole genome shotgun (WGS) entry which is preliminary data.</text>
</comment>
<dbReference type="InterPro" id="IPR010730">
    <property type="entry name" value="HET"/>
</dbReference>
<dbReference type="STRING" id="5539.A0A3E2HGJ4"/>
<gene>
    <name evidence="2" type="ORF">B7463_g3829</name>
</gene>
<feature type="domain" description="Heterokaryon incompatibility" evidence="1">
    <location>
        <begin position="108"/>
        <end position="267"/>
    </location>
</feature>
<dbReference type="PANTHER" id="PTHR33112:SF16">
    <property type="entry name" value="HETEROKARYON INCOMPATIBILITY DOMAIN-CONTAINING PROTEIN"/>
    <property type="match status" value="1"/>
</dbReference>
<dbReference type="EMBL" id="NCSJ02000053">
    <property type="protein sequence ID" value="RFU32519.1"/>
    <property type="molecule type" value="Genomic_DNA"/>
</dbReference>
<evidence type="ECO:0000313" key="3">
    <source>
        <dbReference type="Proteomes" id="UP000258309"/>
    </source>
</evidence>
<organism evidence="2 3">
    <name type="scientific">Scytalidium lignicola</name>
    <name type="common">Hyphomycete</name>
    <dbReference type="NCBI Taxonomy" id="5539"/>
    <lineage>
        <taxon>Eukaryota</taxon>
        <taxon>Fungi</taxon>
        <taxon>Dikarya</taxon>
        <taxon>Ascomycota</taxon>
        <taxon>Pezizomycotina</taxon>
        <taxon>Leotiomycetes</taxon>
        <taxon>Leotiomycetes incertae sedis</taxon>
        <taxon>Scytalidium</taxon>
    </lineage>
</organism>
<dbReference type="Pfam" id="PF06985">
    <property type="entry name" value="HET"/>
    <property type="match status" value="1"/>
</dbReference>
<dbReference type="AlphaFoldDB" id="A0A3E2HGJ4"/>
<protein>
    <recommendedName>
        <fullName evidence="1">Heterokaryon incompatibility domain-containing protein</fullName>
    </recommendedName>
</protein>
<accession>A0A3E2HGJ4</accession>
<keyword evidence="3" id="KW-1185">Reference proteome</keyword>
<sequence length="573" mass="65828">MQREIWRPTLKHDSSTGVHFIVAHERESRSLVSRPIWASVEHPRLETRMVTVHEWLRECDAEHPGCKAQSSLSQKSVLPMRLLDVNQNGSIEYMVLVRTGTVRESLKYLALSHCWGNDHMPMRTTKQNVVDHENGLRINSLPRTFRDAVIITRLLGYKYIWIDSLCIVQDDQNDWEREASKMASIFHCADIVLSAASARNSSEGCGIDKCLEPATNFFFPSQLDYKYDTLAQTYGGPRKRLFIRRGGITSNGIEGCPVQKRGWILQEILLAQRVLYFVNGDMIWQCHHLVQSEDGQLSRAQTSSIFSCHYGGNLSNAPLYNLEKRLQIGREVHLWWDILRDFFQRKFTKSEDTLPSLAGLIDIWRGYTNDDSVLGLWKKDLPFHLCWFVGSSLSIVDRVPAQPSWCWTSVSQANRPILQHASWDYVSSEDVVWQAGIKNVDIQWEGRPLLSRPKRATLSLYRVRATRGALYQAISYLLDNEEEKEFKHPETVQIIPLIITKPSSATSKRTGGARFHMHSLLLERINLIDGQVRYRRKGYADFVSRLDCKDSDIDARVKEIISGIEEIDIIDIV</sequence>